<sequence>MLPVRADADPDRWVAESRAALPTVREGARVPVDAFLDHIAVEGPNDGTASHMSA</sequence>
<evidence type="ECO:0000313" key="2">
    <source>
        <dbReference type="Proteomes" id="UP000184388"/>
    </source>
</evidence>
<accession>A0A9X8MII3</accession>
<protein>
    <submittedName>
        <fullName evidence="1">Uncharacterized protein</fullName>
    </submittedName>
</protein>
<dbReference type="AlphaFoldDB" id="A0A9X8MII3"/>
<evidence type="ECO:0000313" key="1">
    <source>
        <dbReference type="EMBL" id="SHK73926.1"/>
    </source>
</evidence>
<organism evidence="1 2">
    <name type="scientific">Streptomyces yunnanensis</name>
    <dbReference type="NCBI Taxonomy" id="156453"/>
    <lineage>
        <taxon>Bacteria</taxon>
        <taxon>Bacillati</taxon>
        <taxon>Actinomycetota</taxon>
        <taxon>Actinomycetes</taxon>
        <taxon>Kitasatosporales</taxon>
        <taxon>Streptomycetaceae</taxon>
        <taxon>Streptomyces</taxon>
    </lineage>
</organism>
<dbReference type="EMBL" id="FRBK01000001">
    <property type="protein sequence ID" value="SHK73926.1"/>
    <property type="molecule type" value="Genomic_DNA"/>
</dbReference>
<name>A0A9X8MII3_9ACTN</name>
<dbReference type="Proteomes" id="UP000184388">
    <property type="component" value="Unassembled WGS sequence"/>
</dbReference>
<proteinExistence type="predicted"/>
<comment type="caution">
    <text evidence="1">The sequence shown here is derived from an EMBL/GenBank/DDBJ whole genome shotgun (WGS) entry which is preliminary data.</text>
</comment>
<gene>
    <name evidence="1" type="ORF">SAMN05216268_101158</name>
</gene>
<reference evidence="2" key="1">
    <citation type="submission" date="2016-11" db="EMBL/GenBank/DDBJ databases">
        <authorList>
            <person name="Jaros S."/>
            <person name="Januszkiewicz K."/>
            <person name="Wedrychowicz H."/>
        </authorList>
    </citation>
    <scope>NUCLEOTIDE SEQUENCE [LARGE SCALE GENOMIC DNA]</scope>
    <source>
        <strain evidence="2">CGMCC 4.3555</strain>
    </source>
</reference>